<dbReference type="Pfam" id="PF00109">
    <property type="entry name" value="ketoacyl-synt"/>
    <property type="match status" value="2"/>
</dbReference>
<dbReference type="CDD" id="cd00833">
    <property type="entry name" value="PKS"/>
    <property type="match status" value="1"/>
</dbReference>
<evidence type="ECO:0000256" key="6">
    <source>
        <dbReference type="ARBA" id="ARBA00022679"/>
    </source>
</evidence>
<dbReference type="InterPro" id="IPR014030">
    <property type="entry name" value="Ketoacyl_synth_N"/>
</dbReference>
<dbReference type="RefSeq" id="WP_010041913.1">
    <property type="nucleotide sequence ID" value="NZ_CP025958.1"/>
</dbReference>
<evidence type="ECO:0000259" key="13">
    <source>
        <dbReference type="PROSITE" id="PS52004"/>
    </source>
</evidence>
<name>A0A2Z3HEV2_9BACT</name>
<dbReference type="GO" id="GO:0004315">
    <property type="term" value="F:3-oxoacyl-[acyl-carrier-protein] synthase activity"/>
    <property type="evidence" value="ECO:0007669"/>
    <property type="project" value="InterPro"/>
</dbReference>
<keyword evidence="9" id="KW-0275">Fatty acid biosynthesis</keyword>
<dbReference type="Gene3D" id="3.40.366.10">
    <property type="entry name" value="Malonyl-Coenzyme A Acyl Carrier Protein, domain 2"/>
    <property type="match status" value="2"/>
</dbReference>
<keyword evidence="7" id="KW-0276">Fatty acid metabolism</keyword>
<evidence type="ECO:0000256" key="11">
    <source>
        <dbReference type="RuleBase" id="RU003694"/>
    </source>
</evidence>
<dbReference type="Pfam" id="PF07977">
    <property type="entry name" value="FabA"/>
    <property type="match status" value="2"/>
</dbReference>
<dbReference type="InterPro" id="IPR016035">
    <property type="entry name" value="Acyl_Trfase/lysoPLipase"/>
</dbReference>
<feature type="domain" description="Ketosynthase family 3 (KS3)" evidence="13">
    <location>
        <begin position="471"/>
        <end position="957"/>
    </location>
</feature>
<comment type="pathway">
    <text evidence="1">Lipid metabolism; fatty acid biosynthesis.</text>
</comment>
<keyword evidence="4" id="KW-0444">Lipid biosynthesis</keyword>
<dbReference type="Gene3D" id="3.40.47.10">
    <property type="match status" value="3"/>
</dbReference>
<evidence type="ECO:0000256" key="7">
    <source>
        <dbReference type="ARBA" id="ARBA00022832"/>
    </source>
</evidence>
<dbReference type="InterPro" id="IPR020841">
    <property type="entry name" value="PKS_Beta-ketoAc_synthase_dom"/>
</dbReference>
<dbReference type="InterPro" id="IPR013114">
    <property type="entry name" value="FabA_FabZ"/>
</dbReference>
<dbReference type="InterPro" id="IPR029069">
    <property type="entry name" value="HotDog_dom_sf"/>
</dbReference>
<feature type="region of interest" description="Disordered" evidence="12">
    <location>
        <begin position="1353"/>
        <end position="1375"/>
    </location>
</feature>
<dbReference type="SUPFAM" id="SSF53901">
    <property type="entry name" value="Thiolase-like"/>
    <property type="match status" value="3"/>
</dbReference>
<dbReference type="InterPro" id="IPR014031">
    <property type="entry name" value="Ketoacyl_synth_C"/>
</dbReference>
<dbReference type="EMBL" id="CP025958">
    <property type="protein sequence ID" value="AWM41475.1"/>
    <property type="molecule type" value="Genomic_DNA"/>
</dbReference>
<dbReference type="InterPro" id="IPR052568">
    <property type="entry name" value="PKS-FAS_Synthase"/>
</dbReference>
<dbReference type="OrthoDB" id="219272at2"/>
<feature type="region of interest" description="Disordered" evidence="12">
    <location>
        <begin position="1891"/>
        <end position="1920"/>
    </location>
</feature>
<evidence type="ECO:0000256" key="10">
    <source>
        <dbReference type="ARBA" id="ARBA00023239"/>
    </source>
</evidence>
<dbReference type="GO" id="GO:0019171">
    <property type="term" value="F:(3R)-hydroxyacyl-[acyl-carrier-protein] dehydratase activity"/>
    <property type="evidence" value="ECO:0007669"/>
    <property type="project" value="InterPro"/>
</dbReference>
<dbReference type="PROSITE" id="PS00606">
    <property type="entry name" value="KS3_1"/>
    <property type="match status" value="1"/>
</dbReference>
<sequence length="2283" mass="241993">MNDRIAIVSVAGRFPSAGADLDRYWADVASATDCSREVPAGRWALPPDRCTDPRVANPDTVYSARGYYLDPFEPDLSGLDIDPGLVRELDPLFHLVLDVGGRAWRGAKTAGLDRARVGVVLGNICLPTDRANDLCRAVLGGRLGLPAGAPVHPLNRYVAGLPAGLLAKGLGLGGGSFTLDAACASSLYALKLACDELVAGRADAMLAGGCSRPDCQYTQMGFAQLRALAPSGRCSPFDARADGLVVGEGAGVFVLKRLADALKHGDTIHGVVAGAGVSNDMHGNLLAPAKEGQLRAMRSAYAHAGWNPWDVQLIECHATGTPVGDQIEFDSLRELWGGSDWAPGQCVIGSVKSTVGHLLTGAGAAALTKVLLAMKHEQLPPQANFATPAPGLSYDGGPFRVLRAAERWGRSSATQPRRAAVSGFGFGGVNAHLLVEEWTGLPPRSGASKTPRLIAVGTREAAARSRASEPREPVAVVGAAAHVGPWADARALQEQLFSGGTAEPGIKLNGWALADEPCPPGFYIDELALPIDKFRVPPKELEETLPQQLLMLRVAADALADAGYAPRADGDPATGVFVGLGLDLNTTNFHLRWAAIGSGAGPDEASPPLTANRTMGALGSIAASRVARTFHFGGPSHTVCSEEGSGARALELGVRALQARELDRVLVGGVDLAGDPRLVLPGEASLPADGAVALVLKRLADAERDGDRVYAVIKGVGVASTEGDAQSRAAADAGLPLGSAVVFGGTAERVGEAGAASGAVAVLEACVALYQEVLPGGVAGSLIEAPGGRGARGPQEPTFWLRNRADGPRRACVHSSGADGSHFAFLLEEPAQRVPAELAQPLGARAEAAFVVEGDTPAELLAGIEALSAFAHDRAGRNVEAVARGWFRAAPGAGRKLAVGFAARSGAELAEQISFAASSLHADPASPFPATARQALRDRVFYSPKPLGTRAKVALVFPGSGNQFDGMGRDLAAQWPEVVRRQDAENQRLRDQFSPQFFWHGRAGDAPARDLMFGQVTVGSLVADVVAALGVRCDAMIGLSLGESAGLFGVRLWRERDEMYRRMQVSTLFASDLAPPYDSARVYWGVPAGEPVDWVSGVISAGADDVTAALRPGLLAYLLIVNTPGECVIGGKRADVEKLAAAVGKPVMLLEGVTLAHCEAGKPVFGPYHDLHMLPVTPPAHALTVYSGAWGKSYRPGELACADSITSGLVGLIDVPRVIEAAYRDGVRAFVEVGPGGSCTRMISAILGDRRHLARAAHAAKPDAVSQVVRLVAHLAAERLPVDLAALYGTETRCVAHREPEPARRNVVVVPVGLRPVPPAVVLTPLTKREAAPSAVPIETDGEERVAPVVAAGTPEPTPHVPPTEALRSSPEPHVRLRSQPLAPAAQPEEVASPHIVPVLAPELVPSLAPVIESVANVQVLNMQAQEAFLRVSGKLMESAAGVLRFQTSLLDAWTRGGAGASEPVSSLVWLTPPASPLEPPRALTFEQCCTYAAGKIADALGPLFAEVDSFPTRVRLPDGPLQLVDSISLIEGEPKSMTSGRVVTHHTVRADRWYLQSGRIPTAICVEAGQADLFLSGYLGIDFETRGLAVYRLLDAVVSFHRGLPQVGETVTYDIHIDKFVKQGDSWLFHFWFDGTVNGEPLITMRNGVAGFFTADALAAGKGIVQTALDKKRFPGKRPDDWADLVPQTVCALTAQQVDALRGGDLVGAFGPAFARARLTRPATIPGGMLRLVDRVPLIEPAGGRFGTGFVRAEFDIHPDDWFLTCHFVDDQVMPGTLMYECCLHTLRVLLMRLGWVGEADDVVCEPLPGVNSRLKCRGQVLATTKTVTYEVTVKELGYRPEPFCVADALMYADGKPIVEITNMTLRMSGLSREKLNVIWAGMAEPTPLKGAGRSDAVRTPSGPRTGSEVSSLPLPAGRGPGGGLSAAPLYDSAKIMAYSNGNPSEAFGEPYKVFDSERVLARLPGPPYQFLDCVTAVSGEPFVLKAGASCTALYAVPPDEWYFGENRCENMPFSVLLEIALQPCGWLAAYCGSALTSKDDLSFRNLGGKGTQFRAVTPATGTLATTVKMTGVSNSAGMIIQHYDMLVEDAQGPMYKGTTYFGFFTKGALANQVGIREARVPWPNEQELVRARSDALPHEPPFPGAMLRMVDRVTAYVPDGGAKGLGLLVGTIKVDPEFWFFKAHFYQDPVWPGSLGLESFLQLLKYAAWKRWGAPAKPWHTVARNVPHTWVYRGQVLPKDHEVTVVLEIVAADDDNHRLTANGFLTVDGRVIYQMTDFTLE</sequence>
<keyword evidence="8" id="KW-0443">Lipid metabolism</keyword>
<evidence type="ECO:0000256" key="3">
    <source>
        <dbReference type="ARBA" id="ARBA00022450"/>
    </source>
</evidence>
<dbReference type="SMART" id="SM00827">
    <property type="entry name" value="PKS_AT"/>
    <property type="match status" value="1"/>
</dbReference>
<evidence type="ECO:0000256" key="5">
    <source>
        <dbReference type="ARBA" id="ARBA00022553"/>
    </source>
</evidence>
<protein>
    <submittedName>
        <fullName evidence="14">3-hydroxyacyl-[acyl-carrier-protein] dehydratase FabA</fullName>
    </submittedName>
</protein>
<evidence type="ECO:0000256" key="9">
    <source>
        <dbReference type="ARBA" id="ARBA00023160"/>
    </source>
</evidence>
<keyword evidence="6 11" id="KW-0808">Transferase</keyword>
<reference evidence="14 15" key="1">
    <citation type="submission" date="2018-01" db="EMBL/GenBank/DDBJ databases">
        <title>G. obscuriglobus.</title>
        <authorList>
            <person name="Franke J."/>
            <person name="Blomberg W."/>
            <person name="Selmecki A."/>
        </authorList>
    </citation>
    <scope>NUCLEOTIDE SEQUENCE [LARGE SCALE GENOMIC DNA]</scope>
    <source>
        <strain evidence="14 15">DSM 5831</strain>
    </source>
</reference>
<dbReference type="PANTHER" id="PTHR43074">
    <property type="entry name" value="OMEGA-3 POLYUNSATURATED FATTY ACID SYNTHASE PFAB-RELATED"/>
    <property type="match status" value="1"/>
</dbReference>
<dbReference type="PANTHER" id="PTHR43074:SF1">
    <property type="entry name" value="BETA-KETOACYL SYNTHASE FAMILY PROTEIN-RELATED"/>
    <property type="match status" value="1"/>
</dbReference>
<evidence type="ECO:0000256" key="8">
    <source>
        <dbReference type="ARBA" id="ARBA00023098"/>
    </source>
</evidence>
<keyword evidence="15" id="KW-1185">Reference proteome</keyword>
<dbReference type="PROSITE" id="PS52004">
    <property type="entry name" value="KS3_2"/>
    <property type="match status" value="2"/>
</dbReference>
<accession>A0A2Z3HEV2</accession>
<evidence type="ECO:0000256" key="1">
    <source>
        <dbReference type="ARBA" id="ARBA00005194"/>
    </source>
</evidence>
<feature type="domain" description="Ketosynthase family 3 (KS3)" evidence="13">
    <location>
        <begin position="2"/>
        <end position="437"/>
    </location>
</feature>
<proteinExistence type="inferred from homology"/>
<keyword evidence="10" id="KW-0456">Lyase</keyword>
<dbReference type="SMART" id="SM00825">
    <property type="entry name" value="PKS_KS"/>
    <property type="match status" value="1"/>
</dbReference>
<dbReference type="UniPathway" id="UPA00094"/>
<dbReference type="CDD" id="cd01287">
    <property type="entry name" value="FabA"/>
    <property type="match status" value="1"/>
</dbReference>
<keyword evidence="3" id="KW-0596">Phosphopantetheine</keyword>
<dbReference type="InterPro" id="IPR018201">
    <property type="entry name" value="Ketoacyl_synth_AS"/>
</dbReference>
<dbReference type="InterPro" id="IPR014043">
    <property type="entry name" value="Acyl_transferase_dom"/>
</dbReference>
<dbReference type="InterPro" id="IPR016039">
    <property type="entry name" value="Thiolase-like"/>
</dbReference>
<dbReference type="Proteomes" id="UP000245802">
    <property type="component" value="Chromosome"/>
</dbReference>
<dbReference type="Pfam" id="PF02801">
    <property type="entry name" value="Ketoacyl-synt_C"/>
    <property type="match status" value="1"/>
</dbReference>
<dbReference type="SUPFAM" id="SSF54637">
    <property type="entry name" value="Thioesterase/thiol ester dehydrase-isomerase"/>
    <property type="match status" value="4"/>
</dbReference>
<keyword evidence="5" id="KW-0597">Phosphoprotein</keyword>
<evidence type="ECO:0000313" key="14">
    <source>
        <dbReference type="EMBL" id="AWM41475.1"/>
    </source>
</evidence>
<evidence type="ECO:0000256" key="2">
    <source>
        <dbReference type="ARBA" id="ARBA00006714"/>
    </source>
</evidence>
<dbReference type="GO" id="GO:0006633">
    <property type="term" value="P:fatty acid biosynthetic process"/>
    <property type="evidence" value="ECO:0007669"/>
    <property type="project" value="UniProtKB-UniPathway"/>
</dbReference>
<dbReference type="SUPFAM" id="SSF52151">
    <property type="entry name" value="FabD/lysophospholipase-like"/>
    <property type="match status" value="1"/>
</dbReference>
<dbReference type="KEGG" id="gog:C1280_33725"/>
<dbReference type="GO" id="GO:0005737">
    <property type="term" value="C:cytoplasm"/>
    <property type="evidence" value="ECO:0007669"/>
    <property type="project" value="InterPro"/>
</dbReference>
<evidence type="ECO:0000313" key="15">
    <source>
        <dbReference type="Proteomes" id="UP000245802"/>
    </source>
</evidence>
<organism evidence="14 15">
    <name type="scientific">Gemmata obscuriglobus</name>
    <dbReference type="NCBI Taxonomy" id="114"/>
    <lineage>
        <taxon>Bacteria</taxon>
        <taxon>Pseudomonadati</taxon>
        <taxon>Planctomycetota</taxon>
        <taxon>Planctomycetia</taxon>
        <taxon>Gemmatales</taxon>
        <taxon>Gemmataceae</taxon>
        <taxon>Gemmata</taxon>
    </lineage>
</organism>
<dbReference type="Gene3D" id="3.10.129.10">
    <property type="entry name" value="Hotdog Thioesterase"/>
    <property type="match status" value="4"/>
</dbReference>
<dbReference type="InterPro" id="IPR010083">
    <property type="entry name" value="FabA"/>
</dbReference>
<evidence type="ECO:0000256" key="4">
    <source>
        <dbReference type="ARBA" id="ARBA00022516"/>
    </source>
</evidence>
<gene>
    <name evidence="14" type="ORF">C1280_33725</name>
</gene>
<evidence type="ECO:0000256" key="12">
    <source>
        <dbReference type="SAM" id="MobiDB-lite"/>
    </source>
</evidence>
<comment type="similarity">
    <text evidence="2">Belongs to the thioester dehydratase family. FabA subfamily.</text>
</comment>
<dbReference type="Gene3D" id="3.30.70.3290">
    <property type="match status" value="1"/>
</dbReference>
<comment type="similarity">
    <text evidence="11">Belongs to the thiolase-like superfamily. Beta-ketoacyl-ACP synthases family.</text>
</comment>
<dbReference type="InterPro" id="IPR001227">
    <property type="entry name" value="Ac_transferase_dom_sf"/>
</dbReference>